<evidence type="ECO:0000256" key="1">
    <source>
        <dbReference type="SAM" id="Phobius"/>
    </source>
</evidence>
<feature type="transmembrane region" description="Helical" evidence="1">
    <location>
        <begin position="90"/>
        <end position="110"/>
    </location>
</feature>
<feature type="transmembrane region" description="Helical" evidence="1">
    <location>
        <begin position="12"/>
        <end position="33"/>
    </location>
</feature>
<accession>A0ABP9G940</accession>
<dbReference type="Proteomes" id="UP001500368">
    <property type="component" value="Unassembled WGS sequence"/>
</dbReference>
<dbReference type="EMBL" id="BAABLW010000007">
    <property type="protein sequence ID" value="GAA4926481.1"/>
    <property type="molecule type" value="Genomic_DNA"/>
</dbReference>
<evidence type="ECO:0000313" key="2">
    <source>
        <dbReference type="EMBL" id="GAA4926481.1"/>
    </source>
</evidence>
<proteinExistence type="predicted"/>
<gene>
    <name evidence="2" type="ORF">GCM10025790_25520</name>
</gene>
<name>A0ABP9G940_9MICC</name>
<comment type="caution">
    <text evidence="2">The sequence shown here is derived from an EMBL/GenBank/DDBJ whole genome shotgun (WGS) entry which is preliminary data.</text>
</comment>
<dbReference type="Pfam" id="PF08592">
    <property type="entry name" value="Anthrone_oxy"/>
    <property type="match status" value="1"/>
</dbReference>
<feature type="transmembrane region" description="Helical" evidence="1">
    <location>
        <begin position="141"/>
        <end position="162"/>
    </location>
</feature>
<keyword evidence="1" id="KW-1133">Transmembrane helix</keyword>
<keyword evidence="1" id="KW-0812">Transmembrane</keyword>
<feature type="transmembrane region" description="Helical" evidence="1">
    <location>
        <begin position="54"/>
        <end position="78"/>
    </location>
</feature>
<reference evidence="3" key="1">
    <citation type="journal article" date="2019" name="Int. J. Syst. Evol. Microbiol.">
        <title>The Global Catalogue of Microorganisms (GCM) 10K type strain sequencing project: providing services to taxonomists for standard genome sequencing and annotation.</title>
        <authorList>
            <consortium name="The Broad Institute Genomics Platform"/>
            <consortium name="The Broad Institute Genome Sequencing Center for Infectious Disease"/>
            <person name="Wu L."/>
            <person name="Ma J."/>
        </authorList>
    </citation>
    <scope>NUCLEOTIDE SEQUENCE [LARGE SCALE GENOMIC DNA]</scope>
    <source>
        <strain evidence="3">JCM 19129</strain>
    </source>
</reference>
<sequence>MDFAVDPIDAALVTATIANGLLAGVFFVFSVAVSPGFRRVDDRTYVRSFRAINAAILNGMFLTVFIVAPLAAVVSITLQLWHGDPTSLPWIAAGAVCSVLSFGITALGNVPLNRELERSPITSDQDCRAARRRFEGRWNRWNFARTLSSSGALILFAVSLSLG</sequence>
<protein>
    <submittedName>
        <fullName evidence="2">DUF1772 domain-containing protein</fullName>
    </submittedName>
</protein>
<evidence type="ECO:0000313" key="3">
    <source>
        <dbReference type="Proteomes" id="UP001500368"/>
    </source>
</evidence>
<organism evidence="2 3">
    <name type="scientific">Nesterenkonia rhizosphaerae</name>
    <dbReference type="NCBI Taxonomy" id="1348272"/>
    <lineage>
        <taxon>Bacteria</taxon>
        <taxon>Bacillati</taxon>
        <taxon>Actinomycetota</taxon>
        <taxon>Actinomycetes</taxon>
        <taxon>Micrococcales</taxon>
        <taxon>Micrococcaceae</taxon>
        <taxon>Nesterenkonia</taxon>
    </lineage>
</organism>
<keyword evidence="3" id="KW-1185">Reference proteome</keyword>
<dbReference type="InterPro" id="IPR013901">
    <property type="entry name" value="Anthrone_oxy"/>
</dbReference>
<keyword evidence="1" id="KW-0472">Membrane</keyword>